<name>A0A4Z0JH76_9LACO</name>
<accession>A0A4Z0JH76</accession>
<dbReference type="EMBL" id="RKLY01000024">
    <property type="protein sequence ID" value="TGD22317.1"/>
    <property type="molecule type" value="Genomic_DNA"/>
</dbReference>
<proteinExistence type="predicted"/>
<keyword evidence="2" id="KW-1185">Reference proteome</keyword>
<organism evidence="1 2">
    <name type="scientific">Companilactobacillus suantsaicola</name>
    <dbReference type="NCBI Taxonomy" id="2487723"/>
    <lineage>
        <taxon>Bacteria</taxon>
        <taxon>Bacillati</taxon>
        <taxon>Bacillota</taxon>
        <taxon>Bacilli</taxon>
        <taxon>Lactobacillales</taxon>
        <taxon>Lactobacillaceae</taxon>
        <taxon>Companilactobacillus</taxon>
    </lineage>
</organism>
<comment type="caution">
    <text evidence="1">The sequence shown here is derived from an EMBL/GenBank/DDBJ whole genome shotgun (WGS) entry which is preliminary data.</text>
</comment>
<dbReference type="Proteomes" id="UP000298021">
    <property type="component" value="Unassembled WGS sequence"/>
</dbReference>
<dbReference type="OrthoDB" id="2881498at2"/>
<gene>
    <name evidence="1" type="ORF">EGT49_09230</name>
</gene>
<sequence>MIFLNVPAQQDKIIELLNNYDQDGLTFDFVDKKGLKLRFKTNATDLDAAAKTAKAAVKAEVWGSMLSFQAGFE</sequence>
<evidence type="ECO:0000313" key="2">
    <source>
        <dbReference type="Proteomes" id="UP000298021"/>
    </source>
</evidence>
<dbReference type="AlphaFoldDB" id="A0A4Z0JH76"/>
<reference evidence="1 2" key="1">
    <citation type="submission" date="2018-10" db="EMBL/GenBank/DDBJ databases">
        <title>Lactobacillus sp. R7 and Lactobacillus sp. R19 isolated from fermented mustard green product of Taiwan.</title>
        <authorList>
            <person name="Lin S.-T."/>
        </authorList>
    </citation>
    <scope>NUCLEOTIDE SEQUENCE [LARGE SCALE GENOMIC DNA]</scope>
    <source>
        <strain evidence="1 2">BCRC 81127</strain>
    </source>
</reference>
<protein>
    <submittedName>
        <fullName evidence="1">Uncharacterized protein</fullName>
    </submittedName>
</protein>
<evidence type="ECO:0000313" key="1">
    <source>
        <dbReference type="EMBL" id="TGD22317.1"/>
    </source>
</evidence>
<dbReference type="RefSeq" id="WP_135373671.1">
    <property type="nucleotide sequence ID" value="NZ_RKLY01000024.1"/>
</dbReference>